<accession>A0AAN0KB56</accession>
<gene>
    <name evidence="2" type="ORF">brsh051_24380</name>
</gene>
<name>A0AAN0KB56_9ACTN</name>
<dbReference type="InterPro" id="IPR013022">
    <property type="entry name" value="Xyl_isomerase-like_TIM-brl"/>
</dbReference>
<protein>
    <submittedName>
        <fullName evidence="2">Sugar phosphate isomerase/epimerase</fullName>
    </submittedName>
</protein>
<dbReference type="KEGG" id="broo:brsh051_24380"/>
<dbReference type="GO" id="GO:0016853">
    <property type="term" value="F:isomerase activity"/>
    <property type="evidence" value="ECO:0007669"/>
    <property type="project" value="UniProtKB-KW"/>
</dbReference>
<dbReference type="PANTHER" id="PTHR12110">
    <property type="entry name" value="HYDROXYPYRUVATE ISOMERASE"/>
    <property type="match status" value="1"/>
</dbReference>
<evidence type="ECO:0000313" key="2">
    <source>
        <dbReference type="EMBL" id="BEH03157.1"/>
    </source>
</evidence>
<proteinExistence type="predicted"/>
<dbReference type="EMBL" id="AP028056">
    <property type="protein sequence ID" value="BEH03157.1"/>
    <property type="molecule type" value="Genomic_DNA"/>
</dbReference>
<dbReference type="AlphaFoldDB" id="A0AAN0KB56"/>
<dbReference type="InterPro" id="IPR036237">
    <property type="entry name" value="Xyl_isomerase-like_sf"/>
</dbReference>
<keyword evidence="3" id="KW-1185">Reference proteome</keyword>
<evidence type="ECO:0000313" key="3">
    <source>
        <dbReference type="Proteomes" id="UP001431656"/>
    </source>
</evidence>
<organism evidence="2 3">
    <name type="scientific">Brooklawnia propionicigenes</name>
    <dbReference type="NCBI Taxonomy" id="3041175"/>
    <lineage>
        <taxon>Bacteria</taxon>
        <taxon>Bacillati</taxon>
        <taxon>Actinomycetota</taxon>
        <taxon>Actinomycetes</taxon>
        <taxon>Propionibacteriales</taxon>
        <taxon>Propionibacteriaceae</taxon>
        <taxon>Brooklawnia</taxon>
    </lineage>
</organism>
<dbReference type="InterPro" id="IPR050312">
    <property type="entry name" value="IolE/XylAMocC-like"/>
</dbReference>
<sequence>MNSPEIACGINVYCTGPDAADLPSALDDMAELGYSHIALSPISEDATDVAALKKALNDSGIRPIPMAGQAPQANVASADEAVRARGLDLLKSSIDLAHELEADQLNGVVYALFGDHQEPFSGERIAESARLVGQAADYAAQAGIRMTFEVVNRYETSMLNTAAQAIDYVRQSGSDNLFVHLDSYHMGIEEADIPGAIRSALPVLGYLELGQSGRGSLLTGSVDIRAAVQAAKEAGYTGRFGLEAFTRQLLVTGGANALAIWRRTYSDPHAVAAEAVDIIRSVYAEQ</sequence>
<dbReference type="SUPFAM" id="SSF51658">
    <property type="entry name" value="Xylose isomerase-like"/>
    <property type="match status" value="1"/>
</dbReference>
<dbReference type="Gene3D" id="3.20.20.150">
    <property type="entry name" value="Divalent-metal-dependent TIM barrel enzymes"/>
    <property type="match status" value="1"/>
</dbReference>
<dbReference type="RefSeq" id="WP_286265417.1">
    <property type="nucleotide sequence ID" value="NZ_AP028056.1"/>
</dbReference>
<reference evidence="2" key="1">
    <citation type="journal article" date="2024" name="Int. J. Syst. Evol. Microbiol.">
        <title>Brooklawnia propionicigenes sp. nov., a facultatively anaerobic, propionate-producing bacterium isolated from a methanogenic reactor treating waste from cattle farms.</title>
        <authorList>
            <person name="Akita Y."/>
            <person name="Ueki A."/>
            <person name="Tonouchi A."/>
            <person name="Sugawara Y."/>
            <person name="Honma S."/>
            <person name="Kaku N."/>
            <person name="Ueki K."/>
        </authorList>
    </citation>
    <scope>NUCLEOTIDE SEQUENCE</scope>
    <source>
        <strain evidence="2">SH051</strain>
    </source>
</reference>
<feature type="domain" description="Xylose isomerase-like TIM barrel" evidence="1">
    <location>
        <begin position="27"/>
        <end position="279"/>
    </location>
</feature>
<dbReference type="PANTHER" id="PTHR12110:SF41">
    <property type="entry name" value="INOSOSE DEHYDRATASE"/>
    <property type="match status" value="1"/>
</dbReference>
<dbReference type="Proteomes" id="UP001431656">
    <property type="component" value="Chromosome"/>
</dbReference>
<evidence type="ECO:0000259" key="1">
    <source>
        <dbReference type="Pfam" id="PF01261"/>
    </source>
</evidence>
<keyword evidence="2" id="KW-0413">Isomerase</keyword>
<dbReference type="Pfam" id="PF01261">
    <property type="entry name" value="AP_endonuc_2"/>
    <property type="match status" value="1"/>
</dbReference>